<dbReference type="InterPro" id="IPR050639">
    <property type="entry name" value="SSR_resolvase"/>
</dbReference>
<dbReference type="SUPFAM" id="SSF53041">
    <property type="entry name" value="Resolvase-like"/>
    <property type="match status" value="1"/>
</dbReference>
<name>A0ABS1ATE2_BURVI</name>
<gene>
    <name evidence="6" type="ORF">I5589_09915</name>
</gene>
<dbReference type="SMART" id="SM00857">
    <property type="entry name" value="Resolvase"/>
    <property type="match status" value="1"/>
</dbReference>
<proteinExistence type="predicted"/>
<feature type="coiled-coil region" evidence="3">
    <location>
        <begin position="420"/>
        <end position="454"/>
    </location>
</feature>
<evidence type="ECO:0000256" key="2">
    <source>
        <dbReference type="ARBA" id="ARBA00023172"/>
    </source>
</evidence>
<evidence type="ECO:0000256" key="1">
    <source>
        <dbReference type="ARBA" id="ARBA00023125"/>
    </source>
</evidence>
<dbReference type="InterPro" id="IPR036162">
    <property type="entry name" value="Resolvase-like_N_sf"/>
</dbReference>
<dbReference type="Pfam" id="PF00239">
    <property type="entry name" value="Resolvase"/>
    <property type="match status" value="1"/>
</dbReference>
<dbReference type="Gene3D" id="3.90.1750.20">
    <property type="entry name" value="Putative Large Serine Recombinase, Chain B, Domain 2"/>
    <property type="match status" value="1"/>
</dbReference>
<dbReference type="EMBL" id="JADVKH010000017">
    <property type="protein sequence ID" value="MBJ9687396.1"/>
    <property type="molecule type" value="Genomic_DNA"/>
</dbReference>
<dbReference type="InterPro" id="IPR011109">
    <property type="entry name" value="DNA_bind_recombinase_dom"/>
</dbReference>
<dbReference type="CDD" id="cd00338">
    <property type="entry name" value="Ser_Recombinase"/>
    <property type="match status" value="1"/>
</dbReference>
<feature type="domain" description="Resolvase/invertase-type recombinase catalytic" evidence="4">
    <location>
        <begin position="13"/>
        <end position="172"/>
    </location>
</feature>
<dbReference type="PROSITE" id="PS51736">
    <property type="entry name" value="RECOMBINASES_3"/>
    <property type="match status" value="1"/>
</dbReference>
<evidence type="ECO:0000313" key="7">
    <source>
        <dbReference type="Proteomes" id="UP000808215"/>
    </source>
</evidence>
<organism evidence="6 7">
    <name type="scientific">Burkholderia vietnamiensis</name>
    <dbReference type="NCBI Taxonomy" id="60552"/>
    <lineage>
        <taxon>Bacteria</taxon>
        <taxon>Pseudomonadati</taxon>
        <taxon>Pseudomonadota</taxon>
        <taxon>Betaproteobacteria</taxon>
        <taxon>Burkholderiales</taxon>
        <taxon>Burkholderiaceae</taxon>
        <taxon>Burkholderia</taxon>
        <taxon>Burkholderia cepacia complex</taxon>
    </lineage>
</organism>
<dbReference type="PANTHER" id="PTHR30461">
    <property type="entry name" value="DNA-INVERTASE FROM LAMBDOID PROPHAGE"/>
    <property type="match status" value="1"/>
</dbReference>
<dbReference type="Gene3D" id="3.40.50.1390">
    <property type="entry name" value="Resolvase, N-terminal catalytic domain"/>
    <property type="match status" value="1"/>
</dbReference>
<keyword evidence="3" id="KW-0175">Coiled coil</keyword>
<evidence type="ECO:0000259" key="5">
    <source>
        <dbReference type="PROSITE" id="PS51737"/>
    </source>
</evidence>
<dbReference type="PROSITE" id="PS51737">
    <property type="entry name" value="RECOMBINASE_DNA_BIND"/>
    <property type="match status" value="1"/>
</dbReference>
<dbReference type="InterPro" id="IPR038109">
    <property type="entry name" value="DNA_bind_recomb_sf"/>
</dbReference>
<dbReference type="InterPro" id="IPR006119">
    <property type="entry name" value="Resolv_N"/>
</dbReference>
<dbReference type="PANTHER" id="PTHR30461:SF2">
    <property type="entry name" value="SERINE RECOMBINASE PINE-RELATED"/>
    <property type="match status" value="1"/>
</dbReference>
<sequence length="544" mass="60674">MAETIELQEKKAVAYSYVRFSTARQELGDSLRRQVAMAEEFCAKYGLDLHPVSYRDLGVSAFKRKNVERGALAAFIDAVKTGKVEKGSYLVIEQFDRLSRAEVDVALKLLLDLVHSGIKLVTLVDEKIWDRESVKDIGNLILAIVFMSRANNESAAKADRLSQAWTQKKKAALESGKIMSRECPRWLTVNADKSAFVVLEDRAESVRRVFAMRINGHGVVSIVNRANREMWPVPGKGDTWHTSLVGRLLSNRALLGEYQPHRSGSEDDKRIPVGELVRDYYPTIIDEQTFLRAQAVRERKGAFPGRRDISYRNWLQGLLKCSCGHSFVRKNKTSSKQPGYARYYCTARNRGVTDCPSMNAREIETAIIHAVSGIAPHFWNGTARLEELNTLLDVQQVDLTAAVSQRDRFAEAIGASKAPIPVLLERLTAAEIEVEKAEKALATTRAEISELQGDSDSVFENIVKAVENVDSLDARAALREDLSRVLVKCVVDVKAGIVNVYIRGEELPLTVPLREDAVIPGAAAGQMTEEEFRRTFGRGPDELE</sequence>
<dbReference type="Proteomes" id="UP000808215">
    <property type="component" value="Unassembled WGS sequence"/>
</dbReference>
<protein>
    <submittedName>
        <fullName evidence="6">Recombinase family protein</fullName>
    </submittedName>
</protein>
<dbReference type="RefSeq" id="WP_200091231.1">
    <property type="nucleotide sequence ID" value="NZ_JADVKH010000017.1"/>
</dbReference>
<keyword evidence="2" id="KW-0233">DNA recombination</keyword>
<dbReference type="InterPro" id="IPR025827">
    <property type="entry name" value="Zn_ribbon_recom_dom"/>
</dbReference>
<evidence type="ECO:0000313" key="6">
    <source>
        <dbReference type="EMBL" id="MBJ9687396.1"/>
    </source>
</evidence>
<comment type="caution">
    <text evidence="6">The sequence shown here is derived from an EMBL/GenBank/DDBJ whole genome shotgun (WGS) entry which is preliminary data.</text>
</comment>
<evidence type="ECO:0000259" key="4">
    <source>
        <dbReference type="PROSITE" id="PS51736"/>
    </source>
</evidence>
<accession>A0ABS1ATE2</accession>
<reference evidence="6 7" key="1">
    <citation type="submission" date="2020-11" db="EMBL/GenBank/DDBJ databases">
        <title>Enhanced detection system for hospital associated transmission using whole genome sequencing surveillance.</title>
        <authorList>
            <person name="Harrison L.H."/>
            <person name="Van Tyne D."/>
            <person name="Marsh J.W."/>
            <person name="Griffith M.P."/>
            <person name="Snyder D.J."/>
            <person name="Cooper V.S."/>
            <person name="Mustapha M."/>
        </authorList>
    </citation>
    <scope>NUCLEOTIDE SEQUENCE [LARGE SCALE GENOMIC DNA]</scope>
    <source>
        <strain evidence="6 7">BC00020</strain>
    </source>
</reference>
<dbReference type="Pfam" id="PF13408">
    <property type="entry name" value="Zn_ribbon_recom"/>
    <property type="match status" value="1"/>
</dbReference>
<feature type="domain" description="Recombinase" evidence="5">
    <location>
        <begin position="184"/>
        <end position="303"/>
    </location>
</feature>
<evidence type="ECO:0000256" key="3">
    <source>
        <dbReference type="SAM" id="Coils"/>
    </source>
</evidence>
<keyword evidence="7" id="KW-1185">Reference proteome</keyword>
<keyword evidence="1" id="KW-0238">DNA-binding</keyword>
<dbReference type="Pfam" id="PF07508">
    <property type="entry name" value="Recombinase"/>
    <property type="match status" value="1"/>
</dbReference>